<dbReference type="EMBL" id="CAJVPP010011492">
    <property type="protein sequence ID" value="CAG8714482.1"/>
    <property type="molecule type" value="Genomic_DNA"/>
</dbReference>
<feature type="non-terminal residue" evidence="1">
    <location>
        <position position="1"/>
    </location>
</feature>
<name>A0A9N9N9C8_FUNMO</name>
<gene>
    <name evidence="1" type="ORF">FMOSSE_LOCUS14547</name>
</gene>
<accession>A0A9N9N9C8</accession>
<dbReference type="AlphaFoldDB" id="A0A9N9N9C8"/>
<evidence type="ECO:0000313" key="1">
    <source>
        <dbReference type="EMBL" id="CAG8714482.1"/>
    </source>
</evidence>
<feature type="non-terminal residue" evidence="1">
    <location>
        <position position="54"/>
    </location>
</feature>
<dbReference type="Proteomes" id="UP000789375">
    <property type="component" value="Unassembled WGS sequence"/>
</dbReference>
<sequence length="54" mass="5854">VEDVRDDDVDCKGEGVVIVRNNSVGYYKGEGVIVVRDDGVGYEGEGSLLFVMMV</sequence>
<comment type="caution">
    <text evidence="1">The sequence shown here is derived from an EMBL/GenBank/DDBJ whole genome shotgun (WGS) entry which is preliminary data.</text>
</comment>
<protein>
    <submittedName>
        <fullName evidence="1">3474_t:CDS:1</fullName>
    </submittedName>
</protein>
<keyword evidence="2" id="KW-1185">Reference proteome</keyword>
<organism evidence="1 2">
    <name type="scientific">Funneliformis mosseae</name>
    <name type="common">Endomycorrhizal fungus</name>
    <name type="synonym">Glomus mosseae</name>
    <dbReference type="NCBI Taxonomy" id="27381"/>
    <lineage>
        <taxon>Eukaryota</taxon>
        <taxon>Fungi</taxon>
        <taxon>Fungi incertae sedis</taxon>
        <taxon>Mucoromycota</taxon>
        <taxon>Glomeromycotina</taxon>
        <taxon>Glomeromycetes</taxon>
        <taxon>Glomerales</taxon>
        <taxon>Glomeraceae</taxon>
        <taxon>Funneliformis</taxon>
    </lineage>
</organism>
<reference evidence="1" key="1">
    <citation type="submission" date="2021-06" db="EMBL/GenBank/DDBJ databases">
        <authorList>
            <person name="Kallberg Y."/>
            <person name="Tangrot J."/>
            <person name="Rosling A."/>
        </authorList>
    </citation>
    <scope>NUCLEOTIDE SEQUENCE</scope>
    <source>
        <strain evidence="1">87-6 pot B 2015</strain>
    </source>
</reference>
<evidence type="ECO:0000313" key="2">
    <source>
        <dbReference type="Proteomes" id="UP000789375"/>
    </source>
</evidence>
<proteinExistence type="predicted"/>